<dbReference type="SUPFAM" id="SSF51695">
    <property type="entry name" value="PLC-like phosphodiesterases"/>
    <property type="match status" value="1"/>
</dbReference>
<organism evidence="2 3">
    <name type="scientific">Hondaea fermentalgiana</name>
    <dbReference type="NCBI Taxonomy" id="2315210"/>
    <lineage>
        <taxon>Eukaryota</taxon>
        <taxon>Sar</taxon>
        <taxon>Stramenopiles</taxon>
        <taxon>Bigyra</taxon>
        <taxon>Labyrinthulomycetes</taxon>
        <taxon>Thraustochytrida</taxon>
        <taxon>Thraustochytriidae</taxon>
        <taxon>Hondaea</taxon>
    </lineage>
</organism>
<dbReference type="AlphaFoldDB" id="A0A2R5H313"/>
<name>A0A2R5H313_9STRA</name>
<reference evidence="2 3" key="1">
    <citation type="submission" date="2017-12" db="EMBL/GenBank/DDBJ databases">
        <title>Sequencing, de novo assembly and annotation of complete genome of a new Thraustochytrid species, strain FCC1311.</title>
        <authorList>
            <person name="Sedici K."/>
            <person name="Godart F."/>
            <person name="Aiese Cigliano R."/>
            <person name="Sanseverino W."/>
            <person name="Barakat M."/>
            <person name="Ortet P."/>
            <person name="Marechal E."/>
            <person name="Cagnac O."/>
            <person name="Amato A."/>
        </authorList>
    </citation>
    <scope>NUCLEOTIDE SEQUENCE [LARGE SCALE GENOMIC DNA]</scope>
</reference>
<feature type="chain" id="PRO_5015304160" evidence="1">
    <location>
        <begin position="21"/>
        <end position="338"/>
    </location>
</feature>
<evidence type="ECO:0000313" key="3">
    <source>
        <dbReference type="Proteomes" id="UP000241890"/>
    </source>
</evidence>
<gene>
    <name evidence="2" type="ORF">FCC1311_008381</name>
</gene>
<keyword evidence="1" id="KW-0732">Signal</keyword>
<dbReference type="InterPro" id="IPR017946">
    <property type="entry name" value="PLC-like_Pdiesterase_TIM-brl"/>
</dbReference>
<evidence type="ECO:0000313" key="2">
    <source>
        <dbReference type="EMBL" id="GBG34794.1"/>
    </source>
</evidence>
<dbReference type="OrthoDB" id="190942at2759"/>
<dbReference type="Gene3D" id="3.20.20.190">
    <property type="entry name" value="Phosphatidylinositol (PI) phosphodiesterase"/>
    <property type="match status" value="1"/>
</dbReference>
<accession>A0A2R5H313</accession>
<dbReference type="Proteomes" id="UP000241890">
    <property type="component" value="Unassembled WGS sequence"/>
</dbReference>
<keyword evidence="3" id="KW-1185">Reference proteome</keyword>
<evidence type="ECO:0000256" key="1">
    <source>
        <dbReference type="SAM" id="SignalP"/>
    </source>
</evidence>
<dbReference type="InParanoid" id="A0A2R5H313"/>
<proteinExistence type="predicted"/>
<sequence>MAQRGFSLATVLLIAAVAAAVPVAATSTTAPATRASSPLLLREVGMIMAHDAGTSYLPEGPFIDHWAKTQPSGGFGALLDCGARALDVRSELHGGRIIMHHGAIPVPTTLETGIDDVMRWSKANPDELVYLYMSHDKNHIDANITDILKRAGVAILSCGESQSIAFEDALKRGPVIATLGCMQENYDPAVLCEEVEGPCWRAEYLKSRFARLVKYFNATLQQAGHFNRDNENVNTASLWMLQAHWQYDAAAIALGTLEGSTVIKDNTKSGMNDFVAKFLRALPAVHKLNIVELDNVCVAGAEIRTLLGARDMRTSNSEPSVHSKHSLRLPVESISAIV</sequence>
<dbReference type="GO" id="GO:0006629">
    <property type="term" value="P:lipid metabolic process"/>
    <property type="evidence" value="ECO:0007669"/>
    <property type="project" value="InterPro"/>
</dbReference>
<dbReference type="EMBL" id="BEYU01000217">
    <property type="protein sequence ID" value="GBG34794.1"/>
    <property type="molecule type" value="Genomic_DNA"/>
</dbReference>
<feature type="signal peptide" evidence="1">
    <location>
        <begin position="1"/>
        <end position="20"/>
    </location>
</feature>
<comment type="caution">
    <text evidence="2">The sequence shown here is derived from an EMBL/GenBank/DDBJ whole genome shotgun (WGS) entry which is preliminary data.</text>
</comment>
<dbReference type="GO" id="GO:0008081">
    <property type="term" value="F:phosphoric diester hydrolase activity"/>
    <property type="evidence" value="ECO:0007669"/>
    <property type="project" value="InterPro"/>
</dbReference>
<protein>
    <submittedName>
        <fullName evidence="2">Uncharacterized protein</fullName>
    </submittedName>
</protein>